<keyword evidence="1" id="KW-0812">Transmembrane</keyword>
<feature type="transmembrane region" description="Helical" evidence="1">
    <location>
        <begin position="32"/>
        <end position="50"/>
    </location>
</feature>
<sequence>MNENEYLHNTRDVFGRFRLYHRQKNMYFRRRYNRSCIVKILILIHNFFYICQHEYGCTG</sequence>
<evidence type="ECO:0000256" key="1">
    <source>
        <dbReference type="SAM" id="Phobius"/>
    </source>
</evidence>
<evidence type="ECO:0000313" key="2">
    <source>
        <dbReference type="EMBL" id="AAM73804.1"/>
    </source>
</evidence>
<protein>
    <submittedName>
        <fullName evidence="2">Hypothetical cob intron 4-like protein</fullName>
    </submittedName>
</protein>
<keyword evidence="1" id="KW-0472">Membrane</keyword>
<organism evidence="2">
    <name type="scientific">Penaeus monodon</name>
    <name type="common">Giant tiger prawn</name>
    <dbReference type="NCBI Taxonomy" id="6687"/>
    <lineage>
        <taxon>Eukaryota</taxon>
        <taxon>Metazoa</taxon>
        <taxon>Ecdysozoa</taxon>
        <taxon>Arthropoda</taxon>
        <taxon>Crustacea</taxon>
        <taxon>Multicrustacea</taxon>
        <taxon>Malacostraca</taxon>
        <taxon>Eumalacostraca</taxon>
        <taxon>Eucarida</taxon>
        <taxon>Decapoda</taxon>
        <taxon>Dendrobranchiata</taxon>
        <taxon>Penaeoidea</taxon>
        <taxon>Penaeidae</taxon>
        <taxon>Penaeus</taxon>
    </lineage>
</organism>
<proteinExistence type="evidence at transcript level"/>
<keyword evidence="1" id="KW-1133">Transmembrane helix</keyword>
<dbReference type="EMBL" id="AF445324">
    <property type="protein sequence ID" value="AAM73804.1"/>
    <property type="molecule type" value="mRNA"/>
</dbReference>
<dbReference type="AlphaFoldDB" id="Q8MWB6"/>
<reference evidence="2" key="1">
    <citation type="submission" date="2001-11" db="EMBL/GenBank/DDBJ databases">
        <title>Molecular cloning and sequencing of cDNA's of black tiger shrimp haemocytes.</title>
        <authorList>
            <person name="Thepparit C."/>
            <person name="Sonthayanon B."/>
        </authorList>
    </citation>
    <scope>NUCLEOTIDE SEQUENCE</scope>
</reference>
<accession>Q8MWB6</accession>
<name>Q8MWB6_PENMO</name>